<evidence type="ECO:0000259" key="2">
    <source>
        <dbReference type="PROSITE" id="PS50053"/>
    </source>
</evidence>
<dbReference type="OrthoDB" id="49605at2759"/>
<feature type="region of interest" description="Disordered" evidence="1">
    <location>
        <begin position="307"/>
        <end position="329"/>
    </location>
</feature>
<dbReference type="SMART" id="SM00213">
    <property type="entry name" value="UBQ"/>
    <property type="match status" value="1"/>
</dbReference>
<evidence type="ECO:0008006" key="6">
    <source>
        <dbReference type="Google" id="ProtNLM"/>
    </source>
</evidence>
<evidence type="ECO:0000256" key="1">
    <source>
        <dbReference type="SAM" id="MobiDB-lite"/>
    </source>
</evidence>
<dbReference type="Gene3D" id="3.10.20.90">
    <property type="entry name" value="Phosphatidylinositol 3-kinase Catalytic Subunit, Chain A, domain 1"/>
    <property type="match status" value="1"/>
</dbReference>
<proteinExistence type="predicted"/>
<feature type="domain" description="WLM" evidence="3">
    <location>
        <begin position="115"/>
        <end position="309"/>
    </location>
</feature>
<dbReference type="Proteomes" id="UP000518752">
    <property type="component" value="Unassembled WGS sequence"/>
</dbReference>
<dbReference type="Pfam" id="PF00240">
    <property type="entry name" value="ubiquitin"/>
    <property type="match status" value="1"/>
</dbReference>
<keyword evidence="5" id="KW-1185">Reference proteome</keyword>
<dbReference type="AlphaFoldDB" id="A0A8H5HAA4"/>
<dbReference type="PROSITE" id="PS51397">
    <property type="entry name" value="WLM"/>
    <property type="match status" value="1"/>
</dbReference>
<organism evidence="4 5">
    <name type="scientific">Collybiopsis confluens</name>
    <dbReference type="NCBI Taxonomy" id="2823264"/>
    <lineage>
        <taxon>Eukaryota</taxon>
        <taxon>Fungi</taxon>
        <taxon>Dikarya</taxon>
        <taxon>Basidiomycota</taxon>
        <taxon>Agaricomycotina</taxon>
        <taxon>Agaricomycetes</taxon>
        <taxon>Agaricomycetidae</taxon>
        <taxon>Agaricales</taxon>
        <taxon>Marasmiineae</taxon>
        <taxon>Omphalotaceae</taxon>
        <taxon>Collybiopsis</taxon>
    </lineage>
</organism>
<accession>A0A8H5HAA4</accession>
<reference evidence="4 5" key="1">
    <citation type="journal article" date="2020" name="ISME J.">
        <title>Uncovering the hidden diversity of litter-decomposition mechanisms in mushroom-forming fungi.</title>
        <authorList>
            <person name="Floudas D."/>
            <person name="Bentzer J."/>
            <person name="Ahren D."/>
            <person name="Johansson T."/>
            <person name="Persson P."/>
            <person name="Tunlid A."/>
        </authorList>
    </citation>
    <scope>NUCLEOTIDE SEQUENCE [LARGE SCALE GENOMIC DNA]</scope>
    <source>
        <strain evidence="4 5">CBS 406.79</strain>
    </source>
</reference>
<feature type="region of interest" description="Disordered" evidence="1">
    <location>
        <begin position="90"/>
        <end position="114"/>
    </location>
</feature>
<dbReference type="EMBL" id="JAACJN010000068">
    <property type="protein sequence ID" value="KAF5379623.1"/>
    <property type="molecule type" value="Genomic_DNA"/>
</dbReference>
<evidence type="ECO:0000313" key="5">
    <source>
        <dbReference type="Proteomes" id="UP000518752"/>
    </source>
</evidence>
<dbReference type="InterPro" id="IPR000626">
    <property type="entry name" value="Ubiquitin-like_dom"/>
</dbReference>
<evidence type="ECO:0000259" key="3">
    <source>
        <dbReference type="PROSITE" id="PS51397"/>
    </source>
</evidence>
<dbReference type="Pfam" id="PF08325">
    <property type="entry name" value="WLM"/>
    <property type="match status" value="1"/>
</dbReference>
<dbReference type="InterPro" id="IPR013536">
    <property type="entry name" value="WLM_dom"/>
</dbReference>
<dbReference type="PROSITE" id="PS50053">
    <property type="entry name" value="UBIQUITIN_2"/>
    <property type="match status" value="1"/>
</dbReference>
<protein>
    <recommendedName>
        <fullName evidence="6">WLM-domain-containing protein</fullName>
    </recommendedName>
</protein>
<dbReference type="InterPro" id="IPR029071">
    <property type="entry name" value="Ubiquitin-like_domsf"/>
</dbReference>
<dbReference type="PANTHER" id="PTHR47795">
    <property type="entry name" value="UBIQUITIN AND WLM DOMAIN-CONTAINING METALLOPROTEASE SPCC1442.07C"/>
    <property type="match status" value="1"/>
</dbReference>
<gene>
    <name evidence="4" type="ORF">D9757_009221</name>
</gene>
<dbReference type="PANTHER" id="PTHR47795:SF1">
    <property type="entry name" value="DNA-DEPENDENT METALLOPROTEASE WSS1 HOMOLOG 2"/>
    <property type="match status" value="1"/>
</dbReference>
<comment type="caution">
    <text evidence="4">The sequence shown here is derived from an EMBL/GenBank/DDBJ whole genome shotgun (WGS) entry which is preliminary data.</text>
</comment>
<evidence type="ECO:0000313" key="4">
    <source>
        <dbReference type="EMBL" id="KAF5379623.1"/>
    </source>
</evidence>
<dbReference type="GO" id="GO:0070628">
    <property type="term" value="F:proteasome binding"/>
    <property type="evidence" value="ECO:0007669"/>
    <property type="project" value="TreeGrafter"/>
</dbReference>
<feature type="compositionally biased region" description="Basic and acidic residues" evidence="1">
    <location>
        <begin position="90"/>
        <end position="100"/>
    </location>
</feature>
<name>A0A8H5HAA4_9AGAR</name>
<sequence length="329" mass="36592">MSINLTISHRGQAYSLSVLPNDTLALLQSKLEDLTSTPPSFQKLLYKGKSNKSLDDQITITEAGLKDGMKIQMLGTTPKELDGMKAVENEQQKRERIMRERARKGPTKLHSTGRATAEDLNYRFHKLVPLPHLPNPSSALNLLERLSNDPAIHHVMQKHKFAVGILTELAPHEHPELLGLNQNAGEQIKLRLRTDRYDGFRTYKEVRRVLCHELTHNVWGDHDNNFKELNSLLNREVAAYESSVQSGTNVLGYSGDVYEGPSMTQLDSFSQVLGGTSTTSAGSTAMSLLADSAEDRRGRALEAAEKRLRQEEEEMESSCGTAGRSAVTE</sequence>
<dbReference type="SUPFAM" id="SSF54236">
    <property type="entry name" value="Ubiquitin-like"/>
    <property type="match status" value="1"/>
</dbReference>
<feature type="domain" description="Ubiquitin-like" evidence="2">
    <location>
        <begin position="1"/>
        <end position="80"/>
    </location>
</feature>